<feature type="domain" description="Sporulation stage II protein D amidase enhancer LytB N-terminal" evidence="3">
    <location>
        <begin position="303"/>
        <end position="380"/>
    </location>
</feature>
<dbReference type="EMBL" id="MGAF01000018">
    <property type="protein sequence ID" value="OGK41487.1"/>
    <property type="molecule type" value="Genomic_DNA"/>
</dbReference>
<feature type="signal peptide" evidence="2">
    <location>
        <begin position="1"/>
        <end position="22"/>
    </location>
</feature>
<dbReference type="Pfam" id="PF08486">
    <property type="entry name" value="SpoIID"/>
    <property type="match status" value="1"/>
</dbReference>
<reference evidence="4 5" key="1">
    <citation type="journal article" date="2016" name="Nat. Commun.">
        <title>Thousands of microbial genomes shed light on interconnected biogeochemical processes in an aquifer system.</title>
        <authorList>
            <person name="Anantharaman K."/>
            <person name="Brown C.T."/>
            <person name="Hug L.A."/>
            <person name="Sharon I."/>
            <person name="Castelle C.J."/>
            <person name="Probst A.J."/>
            <person name="Thomas B.C."/>
            <person name="Singh A."/>
            <person name="Wilkins M.J."/>
            <person name="Karaoz U."/>
            <person name="Brodie E.L."/>
            <person name="Williams K.H."/>
            <person name="Hubbard S.S."/>
            <person name="Banfield J.F."/>
        </authorList>
    </citation>
    <scope>NUCLEOTIDE SEQUENCE [LARGE SCALE GENOMIC DNA]</scope>
</reference>
<name>A0A1F7IDP1_9BACT</name>
<evidence type="ECO:0000313" key="4">
    <source>
        <dbReference type="EMBL" id="OGK41487.1"/>
    </source>
</evidence>
<feature type="chain" id="PRO_5009529334" description="Sporulation stage II protein D amidase enhancer LytB N-terminal domain-containing protein" evidence="2">
    <location>
        <begin position="23"/>
        <end position="561"/>
    </location>
</feature>
<dbReference type="InterPro" id="IPR013693">
    <property type="entry name" value="SpoIID/LytB_N"/>
</dbReference>
<dbReference type="Proteomes" id="UP000179270">
    <property type="component" value="Unassembled WGS sequence"/>
</dbReference>
<dbReference type="Gene3D" id="6.10.250.3150">
    <property type="match status" value="1"/>
</dbReference>
<dbReference type="AlphaFoldDB" id="A0A1F7IDP1"/>
<evidence type="ECO:0000256" key="2">
    <source>
        <dbReference type="SAM" id="SignalP"/>
    </source>
</evidence>
<comment type="caution">
    <text evidence="4">The sequence shown here is derived from an EMBL/GenBank/DDBJ whole genome shotgun (WGS) entry which is preliminary data.</text>
</comment>
<dbReference type="STRING" id="1802055.A3A74_05565"/>
<keyword evidence="2" id="KW-0732">Signal</keyword>
<keyword evidence="1" id="KW-0175">Coiled coil</keyword>
<gene>
    <name evidence="4" type="ORF">A3A74_05565</name>
</gene>
<evidence type="ECO:0000256" key="1">
    <source>
        <dbReference type="SAM" id="Coils"/>
    </source>
</evidence>
<accession>A0A1F7IDP1</accession>
<proteinExistence type="predicted"/>
<feature type="coiled-coil region" evidence="1">
    <location>
        <begin position="143"/>
        <end position="173"/>
    </location>
</feature>
<organism evidence="4 5">
    <name type="scientific">Candidatus Roizmanbacteria bacterium RIFCSPLOWO2_01_FULL_35_13</name>
    <dbReference type="NCBI Taxonomy" id="1802055"/>
    <lineage>
        <taxon>Bacteria</taxon>
        <taxon>Candidatus Roizmaniibacteriota</taxon>
    </lineage>
</organism>
<sequence>MKLFFTLAISLVLFLLPTFIKADELDDITHQLDNLKKLFSDVKKATDTNELTLDNLNKQLSQIKVKVGALEGEIVKKEKEVRQGESVLSYQKGLLNERAKSYYKNIAKSTTSLLNLLAGENLSTSLKNFTYQKSLVDEDRKTIIKVVMYVKNLEEKKESLENEQKRLTILKVDIDKQSQFLAGEVTSARKYQGELQQKIATLTAKQQQLIGQRLASLNIPRSAGTSARGCTDDRGVNPGFSPRFAFFTYGAPHRNGLNQYGAFGRAKEEQSEDYILQAYYPSFTLKKDYDQNAQINVDGFGNYSIEEYVKRIYEVPESWGDQGGMAALKAQAVAARTYALNSQQRNGHICTTEACQVFHQEPKTGKWAEAVEATKGWVLMDGGNPAFTQYASTHGGYILNIGKFDGKNGNPGSFAELNERAYDKESPWFYCDWGARGGYSNTAWLKSSEVADMVNVVLLARADSSMGDHLYQTDKGHPYGGEVWNEEKVKQELRSKGISPFSNISDVNVSADFNGGSTTSVNFSGDAGSRSISGGEFKNWFNLRAPANIQIVGPLYNVEKR</sequence>
<evidence type="ECO:0000313" key="5">
    <source>
        <dbReference type="Proteomes" id="UP000179270"/>
    </source>
</evidence>
<evidence type="ECO:0000259" key="3">
    <source>
        <dbReference type="Pfam" id="PF08486"/>
    </source>
</evidence>
<protein>
    <recommendedName>
        <fullName evidence="3">Sporulation stage II protein D amidase enhancer LytB N-terminal domain-containing protein</fullName>
    </recommendedName>
</protein>